<dbReference type="InterPro" id="IPR012368">
    <property type="entry name" value="OxRdtase_Mopterin-bd_su_IorB"/>
</dbReference>
<dbReference type="Pfam" id="PF20256">
    <property type="entry name" value="MoCoBD_2"/>
    <property type="match status" value="2"/>
</dbReference>
<keyword evidence="3" id="KW-1185">Reference proteome</keyword>
<evidence type="ECO:0000313" key="3">
    <source>
        <dbReference type="Proteomes" id="UP000244571"/>
    </source>
</evidence>
<name>A0A2R4XFM8_9BURK</name>
<sequence length="750" mass="80180">MDSSQDLVQWSSVKSSIVKLDVKVSRRQFLGASAGAMVLGAILPGKFARAQGADAARPGTDAWAFIEIRPDSSVLLHSAFVDGGQGINTAMAQLVGEELDVDPASFTVICAEPGPQFLIVNGRRLTGGSLSVRSSYDTMRHLGASARMMLLQAASQKFSVPVGRLSTEPGRVVESGSGRSIPYGELVEAASKLPLPENVSLRDEKSRRWIGKPVPRIDLHDKSTGKAQYAIDLSVPDMLQAAVVHAPRLGGEPGAIKNEDRARGLAGVHSIHKLPGAVAVVADRWWRARKAVESLDIEWEYGSSDLKPAMPANFSSESMLEALKAAKGPGVTGESVGDVKQAMASASRIVHGNFNAPFLAHGQMEPPSSIARFNPDGTLELWVPNQMPDLFQGTAAKVAGVSPDQVILHSPILGGFFGRHFLYPSAHPFSQAIVLAKAVGKPVKVIWSREQEFLRDALRPMGMARFKAGLNDEGMPVALEIEAVGEGPIGRAYGRKPDAVDSSAVEGMVRKPYDIPHRRVSQVPVDIPAVIGFWRSVGHSMNDYFYEAFLDQLAAAGGHDPYEFRLALLEKSPRQKHLVETVAELSGGWKSGVFTADDGSRRARGIALISAFATEVATIAEVSVDTAGEVIVHDVWVAIDPGRIVNPSTIEDQVRSAVALGLSETLVEAYVYENGEPVARNFGAYPILRPTQMPRVHVRIVESGAQPMGGIGEPGLPGVPPAVVNAVATLIGQRVRSLPLAGQKFQSLPS</sequence>
<feature type="domain" description="Aldehyde oxidase/xanthine dehydrogenase a/b hammerhead" evidence="1">
    <location>
        <begin position="224"/>
        <end position="303"/>
    </location>
</feature>
<dbReference type="PANTHER" id="PTHR47495">
    <property type="entry name" value="ALDEHYDE DEHYDROGENASE"/>
    <property type="match status" value="1"/>
</dbReference>
<dbReference type="InterPro" id="IPR037165">
    <property type="entry name" value="AldOxase/xan_DH_Mopterin-bd_sf"/>
</dbReference>
<dbReference type="GO" id="GO:0016491">
    <property type="term" value="F:oxidoreductase activity"/>
    <property type="evidence" value="ECO:0007669"/>
    <property type="project" value="InterPro"/>
</dbReference>
<dbReference type="RefSeq" id="WP_108619980.1">
    <property type="nucleotide sequence ID" value="NZ_CP028901.1"/>
</dbReference>
<dbReference type="PIRSF" id="PIRSF036389">
    <property type="entry name" value="IOR_B"/>
    <property type="match status" value="1"/>
</dbReference>
<evidence type="ECO:0000313" key="2">
    <source>
        <dbReference type="EMBL" id="AWB32539.1"/>
    </source>
</evidence>
<dbReference type="Gene3D" id="3.90.1170.50">
    <property type="entry name" value="Aldehyde oxidase/xanthine dehydrogenase, a/b hammerhead"/>
    <property type="match status" value="1"/>
</dbReference>
<gene>
    <name evidence="2" type="ORF">DBV39_01065</name>
</gene>
<dbReference type="EMBL" id="CP028901">
    <property type="protein sequence ID" value="AWB32539.1"/>
    <property type="molecule type" value="Genomic_DNA"/>
</dbReference>
<protein>
    <submittedName>
        <fullName evidence="2">Isoquinoline 1-oxidoreductase</fullName>
    </submittedName>
</protein>
<dbReference type="PANTHER" id="PTHR47495:SF1">
    <property type="entry name" value="BLL3820 PROTEIN"/>
    <property type="match status" value="1"/>
</dbReference>
<evidence type="ECO:0000259" key="1">
    <source>
        <dbReference type="SMART" id="SM01008"/>
    </source>
</evidence>
<proteinExistence type="predicted"/>
<dbReference type="PROSITE" id="PS51318">
    <property type="entry name" value="TAT"/>
    <property type="match status" value="1"/>
</dbReference>
<dbReference type="InterPro" id="IPR052516">
    <property type="entry name" value="N-heterocyclic_Hydroxylase"/>
</dbReference>
<dbReference type="AlphaFoldDB" id="A0A2R4XFM8"/>
<dbReference type="InterPro" id="IPR000674">
    <property type="entry name" value="Ald_Oxase/Xan_DH_a/b"/>
</dbReference>
<dbReference type="OrthoDB" id="9767994at2"/>
<dbReference type="InterPro" id="IPR036856">
    <property type="entry name" value="Ald_Oxase/Xan_DH_a/b_sf"/>
</dbReference>
<dbReference type="Gene3D" id="3.30.365.10">
    <property type="entry name" value="Aldehyde oxidase/xanthine dehydrogenase, molybdopterin binding domain"/>
    <property type="match status" value="4"/>
</dbReference>
<dbReference type="Pfam" id="PF02738">
    <property type="entry name" value="MoCoBD_1"/>
    <property type="match status" value="1"/>
</dbReference>
<dbReference type="InterPro" id="IPR046867">
    <property type="entry name" value="AldOxase/xan_DH_MoCoBD2"/>
</dbReference>
<dbReference type="SUPFAM" id="SSF54665">
    <property type="entry name" value="CO dehydrogenase molybdoprotein N-domain-like"/>
    <property type="match status" value="1"/>
</dbReference>
<dbReference type="InterPro" id="IPR006311">
    <property type="entry name" value="TAT_signal"/>
</dbReference>
<dbReference type="Proteomes" id="UP000244571">
    <property type="component" value="Chromosome"/>
</dbReference>
<dbReference type="KEGG" id="boz:DBV39_01065"/>
<dbReference type="SMART" id="SM01008">
    <property type="entry name" value="Ald_Xan_dh_C"/>
    <property type="match status" value="1"/>
</dbReference>
<dbReference type="InterPro" id="IPR008274">
    <property type="entry name" value="AldOxase/xan_DH_MoCoBD1"/>
</dbReference>
<organism evidence="2 3">
    <name type="scientific">Orrella marina</name>
    <dbReference type="NCBI Taxonomy" id="2163011"/>
    <lineage>
        <taxon>Bacteria</taxon>
        <taxon>Pseudomonadati</taxon>
        <taxon>Pseudomonadota</taxon>
        <taxon>Betaproteobacteria</taxon>
        <taxon>Burkholderiales</taxon>
        <taxon>Alcaligenaceae</taxon>
        <taxon>Orrella</taxon>
    </lineage>
</organism>
<dbReference type="SUPFAM" id="SSF56003">
    <property type="entry name" value="Molybdenum cofactor-binding domain"/>
    <property type="match status" value="2"/>
</dbReference>
<accession>A0A2R4XFM8</accession>
<reference evidence="2 3" key="1">
    <citation type="submission" date="2018-04" db="EMBL/GenBank/DDBJ databases">
        <title>Bordetella sp. HZ20 isolated from seawater.</title>
        <authorList>
            <person name="Sun C."/>
        </authorList>
    </citation>
    <scope>NUCLEOTIDE SEQUENCE [LARGE SCALE GENOMIC DNA]</scope>
    <source>
        <strain evidence="2 3">HZ20</strain>
    </source>
</reference>